<evidence type="ECO:0000313" key="2">
    <source>
        <dbReference type="Proteomes" id="UP000325517"/>
    </source>
</evidence>
<evidence type="ECO:0008006" key="3">
    <source>
        <dbReference type="Google" id="ProtNLM"/>
    </source>
</evidence>
<accession>A0A5J6SSB8</accession>
<gene>
    <name evidence="1" type="ORF">PB01_17225</name>
</gene>
<protein>
    <recommendedName>
        <fullName evidence="3">Recombinase family protein</fullName>
    </recommendedName>
</protein>
<keyword evidence="2" id="KW-1185">Reference proteome</keyword>
<dbReference type="EMBL" id="CP031223">
    <property type="protein sequence ID" value="QFG00404.1"/>
    <property type="molecule type" value="Genomic_DNA"/>
</dbReference>
<dbReference type="AlphaFoldDB" id="A0A5J6SSB8"/>
<name>A0A5J6SSB8_9BACI</name>
<sequence length="72" mass="8540">MAEGERDRIRRLQREGTDVAIQNRTVFGRPKVTVTEEFKHEYDRRKTKEITSVKAMKEIGVKKNAFYKLAKR</sequence>
<reference evidence="1 2" key="1">
    <citation type="submission" date="2018-07" db="EMBL/GenBank/DDBJ databases">
        <title>Complete genome sequence of Psychrobacillus sp. PB01, isolated from iceberg, and comparative genome analysis of Psychrobacillus strains.</title>
        <authorList>
            <person name="Lee P.C."/>
        </authorList>
    </citation>
    <scope>NUCLEOTIDE SEQUENCE [LARGE SCALE GENOMIC DNA]</scope>
    <source>
        <strain evidence="1 2">PB01</strain>
    </source>
</reference>
<proteinExistence type="predicted"/>
<organism evidence="1 2">
    <name type="scientific">Psychrobacillus glaciei</name>
    <dbReference type="NCBI Taxonomy" id="2283160"/>
    <lineage>
        <taxon>Bacteria</taxon>
        <taxon>Bacillati</taxon>
        <taxon>Bacillota</taxon>
        <taxon>Bacilli</taxon>
        <taxon>Bacillales</taxon>
        <taxon>Bacillaceae</taxon>
        <taxon>Psychrobacillus</taxon>
    </lineage>
</organism>
<dbReference type="OrthoDB" id="9797501at2"/>
<evidence type="ECO:0000313" key="1">
    <source>
        <dbReference type="EMBL" id="QFG00404.1"/>
    </source>
</evidence>
<dbReference type="Proteomes" id="UP000325517">
    <property type="component" value="Chromosome"/>
</dbReference>
<dbReference type="RefSeq" id="WP_151701285.1">
    <property type="nucleotide sequence ID" value="NZ_CP031223.1"/>
</dbReference>
<dbReference type="KEGG" id="psyo:PB01_17225"/>